<protein>
    <submittedName>
        <fullName evidence="2">Uncharacterized protein</fullName>
    </submittedName>
</protein>
<dbReference type="Proteomes" id="UP000796880">
    <property type="component" value="Unassembled WGS sequence"/>
</dbReference>
<organism evidence="2 3">
    <name type="scientific">Rhamnella rubrinervis</name>
    <dbReference type="NCBI Taxonomy" id="2594499"/>
    <lineage>
        <taxon>Eukaryota</taxon>
        <taxon>Viridiplantae</taxon>
        <taxon>Streptophyta</taxon>
        <taxon>Embryophyta</taxon>
        <taxon>Tracheophyta</taxon>
        <taxon>Spermatophyta</taxon>
        <taxon>Magnoliopsida</taxon>
        <taxon>eudicotyledons</taxon>
        <taxon>Gunneridae</taxon>
        <taxon>Pentapetalae</taxon>
        <taxon>rosids</taxon>
        <taxon>fabids</taxon>
        <taxon>Rosales</taxon>
        <taxon>Rhamnaceae</taxon>
        <taxon>rhamnoid group</taxon>
        <taxon>Rhamneae</taxon>
        <taxon>Rhamnella</taxon>
    </lineage>
</organism>
<accession>A0A8K0H6D1</accession>
<feature type="region of interest" description="Disordered" evidence="1">
    <location>
        <begin position="123"/>
        <end position="177"/>
    </location>
</feature>
<feature type="region of interest" description="Disordered" evidence="1">
    <location>
        <begin position="195"/>
        <end position="239"/>
    </location>
</feature>
<proteinExistence type="predicted"/>
<dbReference type="OrthoDB" id="1745046at2759"/>
<dbReference type="PANTHER" id="PTHR33871">
    <property type="entry name" value="OS05G0503100 PROTEIN-RELATED"/>
    <property type="match status" value="1"/>
</dbReference>
<dbReference type="EMBL" id="VOIH02000005">
    <property type="protein sequence ID" value="KAF3446702.1"/>
    <property type="molecule type" value="Genomic_DNA"/>
</dbReference>
<feature type="compositionally biased region" description="Low complexity" evidence="1">
    <location>
        <begin position="44"/>
        <end position="55"/>
    </location>
</feature>
<feature type="compositionally biased region" description="Low complexity" evidence="1">
    <location>
        <begin position="198"/>
        <end position="208"/>
    </location>
</feature>
<keyword evidence="3" id="KW-1185">Reference proteome</keyword>
<evidence type="ECO:0000313" key="2">
    <source>
        <dbReference type="EMBL" id="KAF3446702.1"/>
    </source>
</evidence>
<evidence type="ECO:0000256" key="1">
    <source>
        <dbReference type="SAM" id="MobiDB-lite"/>
    </source>
</evidence>
<comment type="caution">
    <text evidence="2">The sequence shown here is derived from an EMBL/GenBank/DDBJ whole genome shotgun (WGS) entry which is preliminary data.</text>
</comment>
<name>A0A8K0H6D1_9ROSA</name>
<evidence type="ECO:0000313" key="3">
    <source>
        <dbReference type="Proteomes" id="UP000796880"/>
    </source>
</evidence>
<gene>
    <name evidence="2" type="ORF">FNV43_RR11882</name>
</gene>
<feature type="compositionally biased region" description="Basic residues" evidence="1">
    <location>
        <begin position="162"/>
        <end position="177"/>
    </location>
</feature>
<dbReference type="PANTHER" id="PTHR33871:SF18">
    <property type="entry name" value="F24J8.12 PROTEIN"/>
    <property type="match status" value="1"/>
</dbReference>
<reference evidence="2" key="1">
    <citation type="submission" date="2020-03" db="EMBL/GenBank/DDBJ databases">
        <title>A high-quality chromosome-level genome assembly of a woody plant with both climbing and erect habits, Rhamnella rubrinervis.</title>
        <authorList>
            <person name="Lu Z."/>
            <person name="Yang Y."/>
            <person name="Zhu X."/>
            <person name="Sun Y."/>
        </authorList>
    </citation>
    <scope>NUCLEOTIDE SEQUENCE</scope>
    <source>
        <strain evidence="2">BYM</strain>
        <tissue evidence="2">Leaf</tissue>
    </source>
</reference>
<feature type="region of interest" description="Disordered" evidence="1">
    <location>
        <begin position="43"/>
        <end position="70"/>
    </location>
</feature>
<feature type="compositionally biased region" description="Polar residues" evidence="1">
    <location>
        <begin position="221"/>
        <end position="239"/>
    </location>
</feature>
<dbReference type="AlphaFoldDB" id="A0A8K0H6D1"/>
<sequence>MGSCISKCIPRKHSQLEEFDHHHHHHDVQDKLVIFQAPTSSTTPNNIIPLSNKISPSPPSPSNSSTTSSVSSFTCTTTSKYSSSSSTTSSSASSVICSKNRSFSNEYLWSCYKENPHIIRINSPKETITPSSLPAKPRKLEAAKQQPSHRKVSNCSSTTPQKRVRSRSPTLTRKKSFRKDQPEICNIYTYSLQESRSLRSPSPSRRFSNTNNGDKYGGVHATNSQKLSQSKRMSGTGTTTLLDSKVNTAAYASGLSYSRMENLRPPTPNSICSSSRLGPPCLRSTRETFIHRIGSKIDEFAVGEALAHPDNGDAIPMEDIDNPLISLDCFIFL</sequence>